<keyword evidence="1" id="KW-0004">4Fe-4S</keyword>
<evidence type="ECO:0000313" key="7">
    <source>
        <dbReference type="EMBL" id="GAI21788.1"/>
    </source>
</evidence>
<dbReference type="GO" id="GO:0046872">
    <property type="term" value="F:metal ion binding"/>
    <property type="evidence" value="ECO:0007669"/>
    <property type="project" value="UniProtKB-KW"/>
</dbReference>
<keyword evidence="2" id="KW-0479">Metal-binding</keyword>
<feature type="non-terminal residue" evidence="7">
    <location>
        <position position="97"/>
    </location>
</feature>
<name>X1LRQ7_9ZZZZ</name>
<dbReference type="InterPro" id="IPR004017">
    <property type="entry name" value="Cys_rich_dom"/>
</dbReference>
<evidence type="ECO:0000256" key="1">
    <source>
        <dbReference type="ARBA" id="ARBA00022485"/>
    </source>
</evidence>
<dbReference type="PANTHER" id="PTHR32479:SF19">
    <property type="entry name" value="ANAEROBIC GLYCEROL-3-PHOSPHATE DEHYDROGENASE SUBUNIT C"/>
    <property type="match status" value="1"/>
</dbReference>
<evidence type="ECO:0000256" key="5">
    <source>
        <dbReference type="ARBA" id="ARBA00023014"/>
    </source>
</evidence>
<keyword evidence="3" id="KW-0677">Repeat</keyword>
<dbReference type="PANTHER" id="PTHR32479">
    <property type="entry name" value="GLYCOLATE OXIDASE IRON-SULFUR SUBUNIT"/>
    <property type="match status" value="1"/>
</dbReference>
<keyword evidence="5" id="KW-0411">Iron-sulfur</keyword>
<dbReference type="GO" id="GO:0016491">
    <property type="term" value="F:oxidoreductase activity"/>
    <property type="evidence" value="ECO:0007669"/>
    <property type="project" value="UniProtKB-ARBA"/>
</dbReference>
<dbReference type="AlphaFoldDB" id="X1LRQ7"/>
<protein>
    <recommendedName>
        <fullName evidence="6">Cysteine-rich domain-containing protein</fullName>
    </recommendedName>
</protein>
<dbReference type="EMBL" id="BARV01022593">
    <property type="protein sequence ID" value="GAI21788.1"/>
    <property type="molecule type" value="Genomic_DNA"/>
</dbReference>
<comment type="caution">
    <text evidence="7">The sequence shown here is derived from an EMBL/GenBank/DDBJ whole genome shotgun (WGS) entry which is preliminary data.</text>
</comment>
<dbReference type="GO" id="GO:0051539">
    <property type="term" value="F:4 iron, 4 sulfur cluster binding"/>
    <property type="evidence" value="ECO:0007669"/>
    <property type="project" value="UniProtKB-KW"/>
</dbReference>
<organism evidence="7">
    <name type="scientific">marine sediment metagenome</name>
    <dbReference type="NCBI Taxonomy" id="412755"/>
    <lineage>
        <taxon>unclassified sequences</taxon>
        <taxon>metagenomes</taxon>
        <taxon>ecological metagenomes</taxon>
    </lineage>
</organism>
<evidence type="ECO:0000256" key="2">
    <source>
        <dbReference type="ARBA" id="ARBA00022723"/>
    </source>
</evidence>
<feature type="domain" description="Cysteine-rich" evidence="6">
    <location>
        <begin position="15"/>
        <end position="92"/>
    </location>
</feature>
<proteinExistence type="predicted"/>
<dbReference type="Pfam" id="PF02754">
    <property type="entry name" value="CCG"/>
    <property type="match status" value="1"/>
</dbReference>
<accession>X1LRQ7</accession>
<gene>
    <name evidence="7" type="ORF">S06H3_37218</name>
</gene>
<keyword evidence="4" id="KW-0408">Iron</keyword>
<reference evidence="7" key="1">
    <citation type="journal article" date="2014" name="Front. Microbiol.">
        <title>High frequency of phylogenetically diverse reductive dehalogenase-homologous genes in deep subseafloor sedimentary metagenomes.</title>
        <authorList>
            <person name="Kawai M."/>
            <person name="Futagami T."/>
            <person name="Toyoda A."/>
            <person name="Takaki Y."/>
            <person name="Nishi S."/>
            <person name="Hori S."/>
            <person name="Arai W."/>
            <person name="Tsubouchi T."/>
            <person name="Morono Y."/>
            <person name="Uchiyama I."/>
            <person name="Ito T."/>
            <person name="Fujiyama A."/>
            <person name="Inagaki F."/>
            <person name="Takami H."/>
        </authorList>
    </citation>
    <scope>NUCLEOTIDE SEQUENCE</scope>
    <source>
        <strain evidence="7">Expedition CK06-06</strain>
    </source>
</reference>
<evidence type="ECO:0000256" key="3">
    <source>
        <dbReference type="ARBA" id="ARBA00022737"/>
    </source>
</evidence>
<evidence type="ECO:0000256" key="4">
    <source>
        <dbReference type="ARBA" id="ARBA00023004"/>
    </source>
</evidence>
<evidence type="ECO:0000259" key="6">
    <source>
        <dbReference type="Pfam" id="PF02754"/>
    </source>
</evidence>
<sequence>MKNFSSPGETAQPTVAFYAGCVADYAYPEIGGDVMKYLQECDATPYYPRKQTCCGAPALVTGDEETCIKLAKINIAAIEEMNPDYVVTVCPSATTAM</sequence>